<dbReference type="HAMAP" id="MF_01805">
    <property type="entry name" value="ScpA"/>
    <property type="match status" value="1"/>
</dbReference>
<accession>B0M9P2</accession>
<reference evidence="4" key="1">
    <citation type="submission" date="2007-11" db="EMBL/GenBank/DDBJ databases">
        <authorList>
            <person name="Fulton L."/>
            <person name="Clifton S."/>
            <person name="Fulton B."/>
            <person name="Xu J."/>
            <person name="Minx P."/>
            <person name="Pepin K.H."/>
            <person name="Johnson M."/>
            <person name="Thiruvilangam P."/>
            <person name="Bhonagiri V."/>
            <person name="Nash W.E."/>
            <person name="Mardis E.R."/>
            <person name="Wilson R.K."/>
        </authorList>
    </citation>
    <scope>NUCLEOTIDE SEQUENCE [LARGE SCALE GENOMIC DNA]</scope>
    <source>
        <strain evidence="4">DSM 14662</strain>
    </source>
</reference>
<keyword evidence="3" id="KW-0131">Cell cycle</keyword>
<protein>
    <recommendedName>
        <fullName evidence="2 3">Segregation and condensation protein A</fullName>
    </recommendedName>
</protein>
<evidence type="ECO:0000313" key="5">
    <source>
        <dbReference type="Proteomes" id="UP000004935"/>
    </source>
</evidence>
<dbReference type="InterPro" id="IPR023093">
    <property type="entry name" value="ScpA-like_C"/>
</dbReference>
<keyword evidence="5" id="KW-1185">Reference proteome</keyword>
<comment type="caution">
    <text evidence="4">The sequence shown here is derived from an EMBL/GenBank/DDBJ whole genome shotgun (WGS) entry which is preliminary data.</text>
</comment>
<keyword evidence="3" id="KW-0963">Cytoplasm</keyword>
<dbReference type="PANTHER" id="PTHR33969:SF2">
    <property type="entry name" value="SEGREGATION AND CONDENSATION PROTEIN A"/>
    <property type="match status" value="1"/>
</dbReference>
<reference evidence="4" key="2">
    <citation type="submission" date="2013-11" db="EMBL/GenBank/DDBJ databases">
        <title>Draft genome sequence of Anaerostipes caccae (DSM 14662).</title>
        <authorList>
            <person name="Sudarsanam P."/>
            <person name="Ley R."/>
            <person name="Guruge J."/>
            <person name="Turnbaugh P.J."/>
            <person name="Mahowald M."/>
            <person name="Liep D."/>
            <person name="Gordon J."/>
        </authorList>
    </citation>
    <scope>NUCLEOTIDE SEQUENCE</scope>
    <source>
        <strain evidence="4">DSM 14662</strain>
    </source>
</reference>
<keyword evidence="3" id="KW-0132">Cell division</keyword>
<dbReference type="Proteomes" id="UP000004935">
    <property type="component" value="Unassembled WGS sequence"/>
</dbReference>
<dbReference type="Gene3D" id="6.10.250.2410">
    <property type="match status" value="1"/>
</dbReference>
<comment type="function">
    <text evidence="3">Participates in chromosomal partition during cell division. May act via the formation of a condensin-like complex containing Smc and ScpB that pull DNA away from mid-cell into both cell halves.</text>
</comment>
<dbReference type="PANTHER" id="PTHR33969">
    <property type="entry name" value="SEGREGATION AND CONDENSATION PROTEIN A"/>
    <property type="match status" value="1"/>
</dbReference>
<dbReference type="Pfam" id="PF02616">
    <property type="entry name" value="SMC_ScpA"/>
    <property type="match status" value="1"/>
</dbReference>
<evidence type="ECO:0000256" key="3">
    <source>
        <dbReference type="HAMAP-Rule" id="MF_01805"/>
    </source>
</evidence>
<proteinExistence type="inferred from homology"/>
<sequence length="268" mass="31950">MYYIKEKVGHFNMAAIDIKLNVFEGPLDLLLHLIEKNKVDIYDIPISEITEQYLAYIREMEEEDLDVMSDFLVMAATLLRIKAKMLLPAKEDDEEEGDPREELVLRLLEYKIYKYASKELKAREYEAEKIFFKERAVPEEVLRYRRPVDVREITRDVTMEDLNRIFQFVMRKREDKIDPIRSKFGEIKQEEVRLEDKMEEVEYLISSRRRMSFRQLLEGQMTKEKVVVTFLSVLELMKVGKIRAVQEKIGQEIIIEVLERHETETGSD</sequence>
<dbReference type="GO" id="GO:0007059">
    <property type="term" value="P:chromosome segregation"/>
    <property type="evidence" value="ECO:0007669"/>
    <property type="project" value="UniProtKB-UniRule"/>
</dbReference>
<dbReference type="GO" id="GO:0005737">
    <property type="term" value="C:cytoplasm"/>
    <property type="evidence" value="ECO:0007669"/>
    <property type="project" value="UniProtKB-SubCell"/>
</dbReference>
<dbReference type="GO" id="GO:0051301">
    <property type="term" value="P:cell division"/>
    <property type="evidence" value="ECO:0007669"/>
    <property type="project" value="UniProtKB-KW"/>
</dbReference>
<gene>
    <name evidence="3" type="primary">scpA</name>
    <name evidence="4" type="ORF">ANACAC_00264</name>
</gene>
<name>B0M9P2_ANACD</name>
<keyword evidence="1 3" id="KW-0159">Chromosome partition</keyword>
<evidence type="ECO:0000256" key="1">
    <source>
        <dbReference type="ARBA" id="ARBA00022829"/>
    </source>
</evidence>
<dbReference type="InterPro" id="IPR003768">
    <property type="entry name" value="ScpA"/>
</dbReference>
<dbReference type="AlphaFoldDB" id="B0M9P2"/>
<evidence type="ECO:0000313" key="4">
    <source>
        <dbReference type="EMBL" id="EDR99014.1"/>
    </source>
</evidence>
<organism evidence="4 5">
    <name type="scientific">Anaerostipes caccae (strain DSM 14662 / CCUG 47493 / JCM 13470 / NCIMB 13811 / L1-92)</name>
    <dbReference type="NCBI Taxonomy" id="411490"/>
    <lineage>
        <taxon>Bacteria</taxon>
        <taxon>Bacillati</taxon>
        <taxon>Bacillota</taxon>
        <taxon>Clostridia</taxon>
        <taxon>Lachnospirales</taxon>
        <taxon>Lachnospiraceae</taxon>
        <taxon>Anaerostipes</taxon>
    </lineage>
</organism>
<dbReference type="GO" id="GO:0006260">
    <property type="term" value="P:DNA replication"/>
    <property type="evidence" value="ECO:0007669"/>
    <property type="project" value="UniProtKB-UniRule"/>
</dbReference>
<evidence type="ECO:0000256" key="2">
    <source>
        <dbReference type="ARBA" id="ARBA00044777"/>
    </source>
</evidence>
<comment type="similarity">
    <text evidence="3">Belongs to the ScpA family.</text>
</comment>
<dbReference type="Gene3D" id="1.10.10.580">
    <property type="entry name" value="Structural maintenance of chromosome 1. Chain E"/>
    <property type="match status" value="1"/>
</dbReference>
<dbReference type="eggNOG" id="COG1354">
    <property type="taxonomic scope" value="Bacteria"/>
</dbReference>
<dbReference type="HOGENOM" id="CLU_038686_3_0_9"/>
<dbReference type="STRING" id="411490.ANACAC_00264"/>
<comment type="subunit">
    <text evidence="3">Component of a cohesin-like complex composed of ScpA, ScpB and the Smc homodimer, in which ScpA and ScpB bind to the head domain of Smc. The presence of the three proteins is required for the association of the complex with DNA.</text>
</comment>
<comment type="subcellular location">
    <subcellularLocation>
        <location evidence="3">Cytoplasm</location>
    </subcellularLocation>
    <text evidence="3">Associated with two foci at the outer edges of the nucleoid region in young cells, and at four foci within both cell halves in older cells.</text>
</comment>
<dbReference type="EMBL" id="ABAX03000002">
    <property type="protein sequence ID" value="EDR99014.1"/>
    <property type="molecule type" value="Genomic_DNA"/>
</dbReference>